<accession>A0A0A1V9F7</accession>
<gene>
    <name evidence="2" type="ORF">X797_000983</name>
</gene>
<organism evidence="2 3">
    <name type="scientific">Metarhizium robertsii</name>
    <dbReference type="NCBI Taxonomy" id="568076"/>
    <lineage>
        <taxon>Eukaryota</taxon>
        <taxon>Fungi</taxon>
        <taxon>Dikarya</taxon>
        <taxon>Ascomycota</taxon>
        <taxon>Pezizomycotina</taxon>
        <taxon>Sordariomycetes</taxon>
        <taxon>Hypocreomycetidae</taxon>
        <taxon>Hypocreales</taxon>
        <taxon>Clavicipitaceae</taxon>
        <taxon>Metarhizium</taxon>
    </lineage>
</organism>
<dbReference type="AlphaFoldDB" id="A0A0A1V9F7"/>
<protein>
    <submittedName>
        <fullName evidence="2">Uncharacterized protein</fullName>
    </submittedName>
</protein>
<evidence type="ECO:0000313" key="2">
    <source>
        <dbReference type="EMBL" id="EXV06266.1"/>
    </source>
</evidence>
<feature type="region of interest" description="Disordered" evidence="1">
    <location>
        <begin position="157"/>
        <end position="182"/>
    </location>
</feature>
<dbReference type="Proteomes" id="UP000030151">
    <property type="component" value="Unassembled WGS sequence"/>
</dbReference>
<feature type="region of interest" description="Disordered" evidence="1">
    <location>
        <begin position="21"/>
        <end position="42"/>
    </location>
</feature>
<sequence>MDRWCSAARCLEYQFQTSTGPDIGVSGPGTPCRPENPSTGALEKSMEHTCNQPSGATEAGSLQPQRPAFSNVWSPGAVGPALTRHGQPLISLIVIVVDVSVIRRYMLLEHGTQDLVDNSNKREVQYSMLKLVVAQSACRRRLQVAQVRMPIDASRVQMLNRTSPRPDSTPQGSRVASWVEPH</sequence>
<name>A0A0A1V9F7_9HYPO</name>
<evidence type="ECO:0000313" key="3">
    <source>
        <dbReference type="Proteomes" id="UP000030151"/>
    </source>
</evidence>
<comment type="caution">
    <text evidence="2">The sequence shown here is derived from an EMBL/GenBank/DDBJ whole genome shotgun (WGS) entry which is preliminary data.</text>
</comment>
<dbReference type="HOGENOM" id="CLU_1482327_0_0_1"/>
<evidence type="ECO:0000256" key="1">
    <source>
        <dbReference type="SAM" id="MobiDB-lite"/>
    </source>
</evidence>
<feature type="compositionally biased region" description="Polar residues" evidence="1">
    <location>
        <begin position="157"/>
        <end position="174"/>
    </location>
</feature>
<dbReference type="EMBL" id="JELW01000001">
    <property type="protein sequence ID" value="EXV06266.1"/>
    <property type="molecule type" value="Genomic_DNA"/>
</dbReference>
<proteinExistence type="predicted"/>
<reference evidence="2 3" key="1">
    <citation type="submission" date="2014-02" db="EMBL/GenBank/DDBJ databases">
        <title>The genome sequence of the entomopathogenic fungus Metarhizium robertsii ARSEF 2575.</title>
        <authorList>
            <person name="Giuliano Garisto Donzelli B."/>
            <person name="Roe B.A."/>
            <person name="Macmil S.L."/>
            <person name="Krasnoff S.B."/>
            <person name="Gibson D.M."/>
        </authorList>
    </citation>
    <scope>NUCLEOTIDE SEQUENCE [LARGE SCALE GENOMIC DNA]</scope>
    <source>
        <strain evidence="2 3">ARSEF 2575</strain>
    </source>
</reference>